<reference evidence="2" key="1">
    <citation type="journal article" date="2011" name="PLoS Genet.">
        <title>Genomic analysis of the necrotrophic fungal pathogens Sclerotinia sclerotiorum and Botrytis cinerea.</title>
        <authorList>
            <person name="Amselem J."/>
            <person name="Cuomo C.A."/>
            <person name="van Kan J.A."/>
            <person name="Viaud M."/>
            <person name="Benito E.P."/>
            <person name="Couloux A."/>
            <person name="Coutinho P.M."/>
            <person name="de Vries R.P."/>
            <person name="Dyer P.S."/>
            <person name="Fillinger S."/>
            <person name="Fournier E."/>
            <person name="Gout L."/>
            <person name="Hahn M."/>
            <person name="Kohn L."/>
            <person name="Lapalu N."/>
            <person name="Plummer K.M."/>
            <person name="Pradier J.M."/>
            <person name="Quevillon E."/>
            <person name="Sharon A."/>
            <person name="Simon A."/>
            <person name="ten Have A."/>
            <person name="Tudzynski B."/>
            <person name="Tudzynski P."/>
            <person name="Wincker P."/>
            <person name="Andrew M."/>
            <person name="Anthouard V."/>
            <person name="Beever R.E."/>
            <person name="Beffa R."/>
            <person name="Benoit I."/>
            <person name="Bouzid O."/>
            <person name="Brault B."/>
            <person name="Chen Z."/>
            <person name="Choquer M."/>
            <person name="Collemare J."/>
            <person name="Cotton P."/>
            <person name="Danchin E.G."/>
            <person name="Da Silva C."/>
            <person name="Gautier A."/>
            <person name="Giraud C."/>
            <person name="Giraud T."/>
            <person name="Gonzalez C."/>
            <person name="Grossetete S."/>
            <person name="Guldener U."/>
            <person name="Henrissat B."/>
            <person name="Howlett B.J."/>
            <person name="Kodira C."/>
            <person name="Kretschmer M."/>
            <person name="Lappartient A."/>
            <person name="Leroch M."/>
            <person name="Levis C."/>
            <person name="Mauceli E."/>
            <person name="Neuveglise C."/>
            <person name="Oeser B."/>
            <person name="Pearson M."/>
            <person name="Poulain J."/>
            <person name="Poussereau N."/>
            <person name="Quesneville H."/>
            <person name="Rascle C."/>
            <person name="Schumacher J."/>
            <person name="Segurens B."/>
            <person name="Sexton A."/>
            <person name="Silva E."/>
            <person name="Sirven C."/>
            <person name="Soanes D.M."/>
            <person name="Talbot N.J."/>
            <person name="Templeton M."/>
            <person name="Yandava C."/>
            <person name="Yarden O."/>
            <person name="Zeng Q."/>
            <person name="Rollins J.A."/>
            <person name="Lebrun M.H."/>
            <person name="Dickman M."/>
        </authorList>
    </citation>
    <scope>NUCLEOTIDE SEQUENCE [LARGE SCALE GENOMIC DNA]</scope>
    <source>
        <strain evidence="2">ATCC 18683 / 1980 / Ss-1</strain>
    </source>
</reference>
<dbReference type="KEGG" id="ssl:SS1G_14400"/>
<dbReference type="HOGENOM" id="CLU_3143926_0_0_1"/>
<dbReference type="RefSeq" id="XP_001584631.1">
    <property type="nucleotide sequence ID" value="XM_001584581.1"/>
</dbReference>
<accession>A7F9W9</accession>
<sequence length="49" mass="5802">MDIENATQRNNEAELLIILKEVVDKILYRRLEVEVVLDIITDREMLECV</sequence>
<evidence type="ECO:0000313" key="2">
    <source>
        <dbReference type="Proteomes" id="UP000001312"/>
    </source>
</evidence>
<evidence type="ECO:0000313" key="1">
    <source>
        <dbReference type="EMBL" id="EDO00530.1"/>
    </source>
</evidence>
<dbReference type="GeneID" id="5480707"/>
<name>A7F9W9_SCLS1</name>
<dbReference type="Proteomes" id="UP000001312">
    <property type="component" value="Unassembled WGS sequence"/>
</dbReference>
<gene>
    <name evidence="1" type="ORF">SS1G_14400</name>
</gene>
<protein>
    <submittedName>
        <fullName evidence="1">Uncharacterized protein</fullName>
    </submittedName>
</protein>
<keyword evidence="2" id="KW-1185">Reference proteome</keyword>
<organism evidence="1 2">
    <name type="scientific">Sclerotinia sclerotiorum (strain ATCC 18683 / 1980 / Ss-1)</name>
    <name type="common">White mold</name>
    <name type="synonym">Whetzelinia sclerotiorum</name>
    <dbReference type="NCBI Taxonomy" id="665079"/>
    <lineage>
        <taxon>Eukaryota</taxon>
        <taxon>Fungi</taxon>
        <taxon>Dikarya</taxon>
        <taxon>Ascomycota</taxon>
        <taxon>Pezizomycotina</taxon>
        <taxon>Leotiomycetes</taxon>
        <taxon>Helotiales</taxon>
        <taxon>Sclerotiniaceae</taxon>
        <taxon>Sclerotinia</taxon>
    </lineage>
</organism>
<dbReference type="InParanoid" id="A7F9W9"/>
<proteinExistence type="predicted"/>
<dbReference type="EMBL" id="CH476653">
    <property type="protein sequence ID" value="EDO00530.1"/>
    <property type="molecule type" value="Genomic_DNA"/>
</dbReference>
<dbReference type="AlphaFoldDB" id="A7F9W9"/>